<gene>
    <name evidence="1" type="primary">g7619</name>
    <name evidence="1" type="ORF">VP750_LOCUS6520</name>
</gene>
<dbReference type="EMBL" id="CAXHTA020000011">
    <property type="protein sequence ID" value="CAL5224861.1"/>
    <property type="molecule type" value="Genomic_DNA"/>
</dbReference>
<accession>A0ABP1FZE9</accession>
<dbReference type="Proteomes" id="UP001497392">
    <property type="component" value="Unassembled WGS sequence"/>
</dbReference>
<evidence type="ECO:0000313" key="2">
    <source>
        <dbReference type="Proteomes" id="UP001497392"/>
    </source>
</evidence>
<organism evidence="1 2">
    <name type="scientific">Coccomyxa viridis</name>
    <dbReference type="NCBI Taxonomy" id="1274662"/>
    <lineage>
        <taxon>Eukaryota</taxon>
        <taxon>Viridiplantae</taxon>
        <taxon>Chlorophyta</taxon>
        <taxon>core chlorophytes</taxon>
        <taxon>Trebouxiophyceae</taxon>
        <taxon>Trebouxiophyceae incertae sedis</taxon>
        <taxon>Coccomyxaceae</taxon>
        <taxon>Coccomyxa</taxon>
    </lineage>
</organism>
<name>A0ABP1FZE9_9CHLO</name>
<protein>
    <submittedName>
        <fullName evidence="1">G7619 protein</fullName>
    </submittedName>
</protein>
<keyword evidence="2" id="KW-1185">Reference proteome</keyword>
<reference evidence="1 2" key="1">
    <citation type="submission" date="2024-06" db="EMBL/GenBank/DDBJ databases">
        <authorList>
            <person name="Kraege A."/>
            <person name="Thomma B."/>
        </authorList>
    </citation>
    <scope>NUCLEOTIDE SEQUENCE [LARGE SCALE GENOMIC DNA]</scope>
</reference>
<comment type="caution">
    <text evidence="1">The sequence shown here is derived from an EMBL/GenBank/DDBJ whole genome shotgun (WGS) entry which is preliminary data.</text>
</comment>
<evidence type="ECO:0000313" key="1">
    <source>
        <dbReference type="EMBL" id="CAL5224861.1"/>
    </source>
</evidence>
<sequence>MCLGVLYDFLKGFCAGRATRYRRKVFEEYQRRWNAVVGKPWNQGMMPEYFLGRVNSSHKQRGDKVRDSVVDQVAQWLAYSPEQKRQYMDAHTKGVQLTDMRHPAFRRFKEVIEPWGLRKKEHALHFRKGGQHLISLVWLEEM</sequence>
<proteinExistence type="predicted"/>